<dbReference type="HAMAP" id="MF_02087">
    <property type="entry name" value="PLP_homeostasis"/>
    <property type="match status" value="1"/>
</dbReference>
<dbReference type="Pfam" id="PF01168">
    <property type="entry name" value="Ala_racemase_N"/>
    <property type="match status" value="1"/>
</dbReference>
<gene>
    <name evidence="6" type="ORF">DN068_16850</name>
</gene>
<dbReference type="GO" id="GO:0030170">
    <property type="term" value="F:pyridoxal phosphate binding"/>
    <property type="evidence" value="ECO:0007669"/>
    <property type="project" value="UniProtKB-UniRule"/>
</dbReference>
<comment type="cofactor">
    <cofactor evidence="3">
        <name>pyridoxal 5'-phosphate</name>
        <dbReference type="ChEBI" id="CHEBI:597326"/>
    </cofactor>
</comment>
<evidence type="ECO:0000256" key="2">
    <source>
        <dbReference type="HAMAP-Rule" id="MF_02087"/>
    </source>
</evidence>
<dbReference type="PIRSF" id="PIRSF004848">
    <property type="entry name" value="YBL036c_PLPDEIII"/>
    <property type="match status" value="1"/>
</dbReference>
<comment type="function">
    <text evidence="2">Pyridoxal 5'-phosphate (PLP)-binding protein, which is involved in PLP homeostasis.</text>
</comment>
<dbReference type="CDD" id="cd00635">
    <property type="entry name" value="PLPDE_III_YBL036c_like"/>
    <property type="match status" value="1"/>
</dbReference>
<dbReference type="Gene3D" id="3.20.20.10">
    <property type="entry name" value="Alanine racemase"/>
    <property type="match status" value="1"/>
</dbReference>
<keyword evidence="7" id="KW-1185">Reference proteome</keyword>
<evidence type="ECO:0000313" key="6">
    <source>
        <dbReference type="EMBL" id="PZF71734.1"/>
    </source>
</evidence>
<keyword evidence="1 2" id="KW-0663">Pyridoxal phosphate</keyword>
<dbReference type="FunFam" id="3.20.20.10:FF:000018">
    <property type="entry name" value="Pyridoxal phosphate homeostasis protein"/>
    <property type="match status" value="1"/>
</dbReference>
<accession>A0A2W2AUU4</accession>
<feature type="modified residue" description="N6-(pyridoxal phosphate)lysine" evidence="2 3">
    <location>
        <position position="26"/>
    </location>
</feature>
<evidence type="ECO:0000259" key="5">
    <source>
        <dbReference type="Pfam" id="PF01168"/>
    </source>
</evidence>
<evidence type="ECO:0000256" key="1">
    <source>
        <dbReference type="ARBA" id="ARBA00022898"/>
    </source>
</evidence>
<dbReference type="InterPro" id="IPR029066">
    <property type="entry name" value="PLP-binding_barrel"/>
</dbReference>
<organism evidence="6 7">
    <name type="scientific">Taibaiella soli</name>
    <dbReference type="NCBI Taxonomy" id="1649169"/>
    <lineage>
        <taxon>Bacteria</taxon>
        <taxon>Pseudomonadati</taxon>
        <taxon>Bacteroidota</taxon>
        <taxon>Chitinophagia</taxon>
        <taxon>Chitinophagales</taxon>
        <taxon>Chitinophagaceae</taxon>
        <taxon>Taibaiella</taxon>
    </lineage>
</organism>
<evidence type="ECO:0000256" key="3">
    <source>
        <dbReference type="PIRSR" id="PIRSR004848-1"/>
    </source>
</evidence>
<dbReference type="OrthoDB" id="9804072at2"/>
<dbReference type="PANTHER" id="PTHR10146">
    <property type="entry name" value="PROLINE SYNTHETASE CO-TRANSCRIBED BACTERIAL HOMOLOG PROTEIN"/>
    <property type="match status" value="1"/>
</dbReference>
<evidence type="ECO:0000256" key="4">
    <source>
        <dbReference type="RuleBase" id="RU004514"/>
    </source>
</evidence>
<dbReference type="SUPFAM" id="SSF51419">
    <property type="entry name" value="PLP-binding barrel"/>
    <property type="match status" value="1"/>
</dbReference>
<dbReference type="PANTHER" id="PTHR10146:SF14">
    <property type="entry name" value="PYRIDOXAL PHOSPHATE HOMEOSTASIS PROTEIN"/>
    <property type="match status" value="1"/>
</dbReference>
<dbReference type="InterPro" id="IPR001608">
    <property type="entry name" value="Ala_racemase_N"/>
</dbReference>
<protein>
    <recommendedName>
        <fullName evidence="2">Pyridoxal phosphate homeostasis protein</fullName>
        <shortName evidence="2">PLP homeostasis protein</shortName>
    </recommendedName>
</protein>
<name>A0A2W2AUU4_9BACT</name>
<dbReference type="EMBL" id="QKTW01000022">
    <property type="protein sequence ID" value="PZF71734.1"/>
    <property type="molecule type" value="Genomic_DNA"/>
</dbReference>
<comment type="similarity">
    <text evidence="2 4">Belongs to the pyridoxal phosphate-binding protein YggS/PROSC family.</text>
</comment>
<feature type="domain" description="Alanine racemase N-terminal" evidence="5">
    <location>
        <begin position="16"/>
        <end position="223"/>
    </location>
</feature>
<dbReference type="AlphaFoldDB" id="A0A2W2AUU4"/>
<reference evidence="6 7" key="1">
    <citation type="submission" date="2018-06" db="EMBL/GenBank/DDBJ databases">
        <title>Mucibacter soli gen. nov., sp. nov., a new member of the family Chitinophagaceae producing mucin.</title>
        <authorList>
            <person name="Kim M.-K."/>
            <person name="Park S."/>
            <person name="Kim T.-S."/>
            <person name="Joung Y."/>
            <person name="Han J.-H."/>
            <person name="Kim S.B."/>
        </authorList>
    </citation>
    <scope>NUCLEOTIDE SEQUENCE [LARGE SCALE GENOMIC DNA]</scope>
    <source>
        <strain evidence="6 7">R1-15</strain>
    </source>
</reference>
<dbReference type="InterPro" id="IPR011078">
    <property type="entry name" value="PyrdxlP_homeostasis"/>
</dbReference>
<dbReference type="RefSeq" id="WP_111000107.1">
    <property type="nucleotide sequence ID" value="NZ_QKTW01000022.1"/>
</dbReference>
<dbReference type="NCBIfam" id="TIGR00044">
    <property type="entry name" value="YggS family pyridoxal phosphate-dependent enzyme"/>
    <property type="match status" value="1"/>
</dbReference>
<proteinExistence type="inferred from homology"/>
<evidence type="ECO:0000313" key="7">
    <source>
        <dbReference type="Proteomes" id="UP000248745"/>
    </source>
</evidence>
<comment type="caution">
    <text evidence="6">The sequence shown here is derived from an EMBL/GenBank/DDBJ whole genome shotgun (WGS) entry which is preliminary data.</text>
</comment>
<sequence>MVNSNVWKSLTASFKEQHVTLVAVSKTKPVADIQELYDLGQRDFGENYVQELSEKESQLPADIRWHYIGHLQSNKVKYIAPFVHMIHAVDSFKLLLEINKQAAKNNRTIDVLLQLFIADEETKFGLDEKEIIELLDYYDAQKADLQHIRICGLMGMASNTDNETQIRAEFDRLYNVFLNLKQSSFLGKNYFKICSMGMSSDYKIAIEAGSTMVRIGSMLFGARNYNQ</sequence>
<dbReference type="Proteomes" id="UP000248745">
    <property type="component" value="Unassembled WGS sequence"/>
</dbReference>